<dbReference type="PANTHER" id="PTHR43899:SF13">
    <property type="entry name" value="RH59310P"/>
    <property type="match status" value="1"/>
</dbReference>
<dbReference type="OrthoDB" id="47007at2759"/>
<accession>A0A4Z1P0Z3</accession>
<dbReference type="EMBL" id="SNSC02000010">
    <property type="protein sequence ID" value="TID20888.1"/>
    <property type="molecule type" value="Genomic_DNA"/>
</dbReference>
<keyword evidence="4" id="KW-1185">Reference proteome</keyword>
<evidence type="ECO:0000313" key="4">
    <source>
        <dbReference type="Proteomes" id="UP000298493"/>
    </source>
</evidence>
<proteinExistence type="inferred from homology"/>
<evidence type="ECO:0000256" key="1">
    <source>
        <dbReference type="ARBA" id="ARBA00006484"/>
    </source>
</evidence>
<dbReference type="STRING" id="86259.A0A4Z1P0Z3"/>
<organism evidence="3 4">
    <name type="scientific">Venturia nashicola</name>
    <dbReference type="NCBI Taxonomy" id="86259"/>
    <lineage>
        <taxon>Eukaryota</taxon>
        <taxon>Fungi</taxon>
        <taxon>Dikarya</taxon>
        <taxon>Ascomycota</taxon>
        <taxon>Pezizomycotina</taxon>
        <taxon>Dothideomycetes</taxon>
        <taxon>Pleosporomycetidae</taxon>
        <taxon>Venturiales</taxon>
        <taxon>Venturiaceae</taxon>
        <taxon>Venturia</taxon>
    </lineage>
</organism>
<keyword evidence="2" id="KW-0560">Oxidoreductase</keyword>
<comment type="similarity">
    <text evidence="1">Belongs to the short-chain dehydrogenases/reductases (SDR) family.</text>
</comment>
<sequence length="316" mass="33825">MFASVIFTLGAITALTLVYRILNFINLYFLHKSTLPRYLHAGKHSYALVTGSSDGIGLATARALAKRGFNVIIHGRNREKLAGIANSMAEEFPTIKTVTVVADATNARPASELVAKAIATVEEEGGKLTVLVNNIGGMSMFNANPHAALIDTPVELIGKQVDLNAVFPTMLTRALLPNLMANTPSLVINVGSYAGVLGLANLSTYTGSKAFNHMFSKSLSAEFKLSKTAIEVIGILVAQVETSGNPSNKPDFSTLTPDEMAESILDKVGCGKSLVAGSWRHCVLGQMPGWLPEPMAEAMLRKIAAKRNEAEAKKWR</sequence>
<gene>
    <name evidence="3" type="ORF">E6O75_ATG05653</name>
</gene>
<dbReference type="Gene3D" id="3.40.50.720">
    <property type="entry name" value="NAD(P)-binding Rossmann-like Domain"/>
    <property type="match status" value="1"/>
</dbReference>
<dbReference type="PRINTS" id="PR00081">
    <property type="entry name" value="GDHRDH"/>
</dbReference>
<dbReference type="PIRSF" id="PIRSF000126">
    <property type="entry name" value="11-beta-HSD1"/>
    <property type="match status" value="1"/>
</dbReference>
<evidence type="ECO:0008006" key="5">
    <source>
        <dbReference type="Google" id="ProtNLM"/>
    </source>
</evidence>
<dbReference type="PANTHER" id="PTHR43899">
    <property type="entry name" value="RH59310P"/>
    <property type="match status" value="1"/>
</dbReference>
<evidence type="ECO:0000256" key="2">
    <source>
        <dbReference type="ARBA" id="ARBA00023002"/>
    </source>
</evidence>
<name>A0A4Z1P0Z3_9PEZI</name>
<dbReference type="AlphaFoldDB" id="A0A4Z1P0Z3"/>
<dbReference type="Proteomes" id="UP000298493">
    <property type="component" value="Unassembled WGS sequence"/>
</dbReference>
<reference evidence="3 4" key="1">
    <citation type="submission" date="2019-04" db="EMBL/GenBank/DDBJ databases">
        <title>High contiguity whole genome sequence and gene annotation resource for two Venturia nashicola isolates.</title>
        <authorList>
            <person name="Prokchorchik M."/>
            <person name="Won K."/>
            <person name="Lee Y."/>
            <person name="Choi E.D."/>
            <person name="Segonzac C."/>
            <person name="Sohn K.H."/>
        </authorList>
    </citation>
    <scope>NUCLEOTIDE SEQUENCE [LARGE SCALE GENOMIC DNA]</scope>
    <source>
        <strain evidence="3 4">PRI2</strain>
    </source>
</reference>
<dbReference type="InterPro" id="IPR002347">
    <property type="entry name" value="SDR_fam"/>
</dbReference>
<dbReference type="SUPFAM" id="SSF51735">
    <property type="entry name" value="NAD(P)-binding Rossmann-fold domains"/>
    <property type="match status" value="1"/>
</dbReference>
<dbReference type="GO" id="GO:0005783">
    <property type="term" value="C:endoplasmic reticulum"/>
    <property type="evidence" value="ECO:0007669"/>
    <property type="project" value="TreeGrafter"/>
</dbReference>
<protein>
    <recommendedName>
        <fullName evidence="5">NAD(P)-binding protein</fullName>
    </recommendedName>
</protein>
<evidence type="ECO:0000313" key="3">
    <source>
        <dbReference type="EMBL" id="TID20888.1"/>
    </source>
</evidence>
<dbReference type="InterPro" id="IPR036291">
    <property type="entry name" value="NAD(P)-bd_dom_sf"/>
</dbReference>
<comment type="caution">
    <text evidence="3">The sequence shown here is derived from an EMBL/GenBank/DDBJ whole genome shotgun (WGS) entry which is preliminary data.</text>
</comment>
<dbReference type="GO" id="GO:0016491">
    <property type="term" value="F:oxidoreductase activity"/>
    <property type="evidence" value="ECO:0007669"/>
    <property type="project" value="UniProtKB-KW"/>
</dbReference>
<dbReference type="InterPro" id="IPR051019">
    <property type="entry name" value="VLCFA-Steroid_DH"/>
</dbReference>
<dbReference type="Pfam" id="PF00106">
    <property type="entry name" value="adh_short"/>
    <property type="match status" value="1"/>
</dbReference>